<evidence type="ECO:0000259" key="6">
    <source>
        <dbReference type="PROSITE" id="PS50123"/>
    </source>
</evidence>
<dbReference type="CDD" id="cd02440">
    <property type="entry name" value="AdoMet_MTases"/>
    <property type="match status" value="1"/>
</dbReference>
<evidence type="ECO:0000256" key="1">
    <source>
        <dbReference type="ARBA" id="ARBA00022603"/>
    </source>
</evidence>
<feature type="repeat" description="TPR" evidence="4">
    <location>
        <begin position="358"/>
        <end position="391"/>
    </location>
</feature>
<dbReference type="RefSeq" id="WP_221047967.1">
    <property type="nucleotide sequence ID" value="NZ_AP019782.1"/>
</dbReference>
<evidence type="ECO:0000256" key="5">
    <source>
        <dbReference type="SAM" id="MobiDB-lite"/>
    </source>
</evidence>
<gene>
    <name evidence="7" type="primary">wspC</name>
    <name evidence="7" type="ORF">MoryE10_02230</name>
</gene>
<protein>
    <submittedName>
        <fullName evidence="7">Biofilm formation methyltransferase WspC</fullName>
    </submittedName>
</protein>
<dbReference type="InterPro" id="IPR000780">
    <property type="entry name" value="CheR_MeTrfase"/>
</dbReference>
<keyword evidence="2" id="KW-0808">Transferase</keyword>
<keyword evidence="4" id="KW-0802">TPR repeat</keyword>
<dbReference type="PROSITE" id="PS50123">
    <property type="entry name" value="CHER"/>
    <property type="match status" value="1"/>
</dbReference>
<keyword evidence="1 7" id="KW-0489">Methyltransferase</keyword>
<dbReference type="GO" id="GO:0008757">
    <property type="term" value="F:S-adenosylmethionine-dependent methyltransferase activity"/>
    <property type="evidence" value="ECO:0007669"/>
    <property type="project" value="InterPro"/>
</dbReference>
<reference evidence="7" key="1">
    <citation type="submission" date="2019-06" db="EMBL/GenBank/DDBJ databases">
        <title>Complete genome sequence of Methylogaea oryzae strain JCM16910.</title>
        <authorList>
            <person name="Asakawa S."/>
        </authorList>
    </citation>
    <scope>NUCLEOTIDE SEQUENCE</scope>
    <source>
        <strain evidence="7">E10</strain>
    </source>
</reference>
<accession>A0A8D4VM25</accession>
<dbReference type="SMART" id="SM00138">
    <property type="entry name" value="MeTrc"/>
    <property type="match status" value="1"/>
</dbReference>
<dbReference type="KEGG" id="moz:MoryE10_02230"/>
<dbReference type="Proteomes" id="UP000824988">
    <property type="component" value="Chromosome"/>
</dbReference>
<dbReference type="PANTHER" id="PTHR24422:SF19">
    <property type="entry name" value="CHEMOTAXIS PROTEIN METHYLTRANSFERASE"/>
    <property type="match status" value="1"/>
</dbReference>
<dbReference type="AlphaFoldDB" id="A0A8D4VM25"/>
<dbReference type="GO" id="GO:0032259">
    <property type="term" value="P:methylation"/>
    <property type="evidence" value="ECO:0007669"/>
    <property type="project" value="UniProtKB-KW"/>
</dbReference>
<keyword evidence="8" id="KW-1185">Reference proteome</keyword>
<dbReference type="PROSITE" id="PS50005">
    <property type="entry name" value="TPR"/>
    <property type="match status" value="1"/>
</dbReference>
<feature type="domain" description="CheR-type methyltransferase" evidence="6">
    <location>
        <begin position="1"/>
        <end position="247"/>
    </location>
</feature>
<dbReference type="InterPro" id="IPR050903">
    <property type="entry name" value="Bact_Chemotaxis_MeTrfase"/>
</dbReference>
<dbReference type="InterPro" id="IPR022642">
    <property type="entry name" value="CheR_C"/>
</dbReference>
<name>A0A8D4VM25_9GAMM</name>
<keyword evidence="3" id="KW-0949">S-adenosyl-L-methionine</keyword>
<evidence type="ECO:0000256" key="2">
    <source>
        <dbReference type="ARBA" id="ARBA00022679"/>
    </source>
</evidence>
<organism evidence="7 8">
    <name type="scientific">Methylogaea oryzae</name>
    <dbReference type="NCBI Taxonomy" id="1295382"/>
    <lineage>
        <taxon>Bacteria</taxon>
        <taxon>Pseudomonadati</taxon>
        <taxon>Pseudomonadota</taxon>
        <taxon>Gammaproteobacteria</taxon>
        <taxon>Methylococcales</taxon>
        <taxon>Methylococcaceae</taxon>
        <taxon>Methylogaea</taxon>
    </lineage>
</organism>
<sequence>MSELPYADLCRWLETQVGMDAAALGAHALRTAVRARSRALRLVDEALYAAHWQADEDERQALLEELLVPETWFFRDGAAFSLWREYLAAKSGRFSARRPARVLCLPCATGEEAWSIAICMREAGLDCGNARVYALDVSRRSLDAAKRGVYRRRSWRGQSLDDWAGHCQPGEPDSFHVAEPLRAMVEFRLGNALDRDLLRANAPYDAVFCRNLLIYLTPAARSGLYGGFAELLVPGGLLFLGHAESLPRELTGFRRHGPADAFAWQHGGSAGVPPARREEPRRAAEAPRRLELARKPAASLAPDTGAPLRKDGVETATGRAAAAVAEPLAEARALADRGSYDDARQLLLEHAARAPLNADLHALLGVVCAARRQEDEAAGHWRRALYLDPGHGESLAHLALLLERQGNQAEAARLRERLARQGAA</sequence>
<feature type="compositionally biased region" description="Basic and acidic residues" evidence="5">
    <location>
        <begin position="275"/>
        <end position="289"/>
    </location>
</feature>
<evidence type="ECO:0000313" key="8">
    <source>
        <dbReference type="Proteomes" id="UP000824988"/>
    </source>
</evidence>
<dbReference type="EMBL" id="AP019782">
    <property type="protein sequence ID" value="BBL69617.1"/>
    <property type="molecule type" value="Genomic_DNA"/>
</dbReference>
<feature type="region of interest" description="Disordered" evidence="5">
    <location>
        <begin position="266"/>
        <end position="289"/>
    </location>
</feature>
<proteinExistence type="predicted"/>
<dbReference type="InterPro" id="IPR019734">
    <property type="entry name" value="TPR_rpt"/>
</dbReference>
<evidence type="ECO:0000256" key="4">
    <source>
        <dbReference type="PROSITE-ProRule" id="PRU00339"/>
    </source>
</evidence>
<dbReference type="Pfam" id="PF01739">
    <property type="entry name" value="CheR"/>
    <property type="match status" value="1"/>
</dbReference>
<evidence type="ECO:0000256" key="3">
    <source>
        <dbReference type="ARBA" id="ARBA00022691"/>
    </source>
</evidence>
<evidence type="ECO:0000313" key="7">
    <source>
        <dbReference type="EMBL" id="BBL69617.1"/>
    </source>
</evidence>
<dbReference type="PANTHER" id="PTHR24422">
    <property type="entry name" value="CHEMOTAXIS PROTEIN METHYLTRANSFERASE"/>
    <property type="match status" value="1"/>
</dbReference>